<evidence type="ECO:0000256" key="2">
    <source>
        <dbReference type="ARBA" id="ARBA00023015"/>
    </source>
</evidence>
<evidence type="ECO:0000256" key="1">
    <source>
        <dbReference type="ARBA" id="ARBA00022737"/>
    </source>
</evidence>
<dbReference type="Gene3D" id="1.10.10.60">
    <property type="entry name" value="Homeodomain-like"/>
    <property type="match status" value="1"/>
</dbReference>
<dbReference type="AlphaFoldDB" id="A0ABD1Y4K9"/>
<evidence type="ECO:0000256" key="3">
    <source>
        <dbReference type="ARBA" id="ARBA00023125"/>
    </source>
</evidence>
<feature type="region of interest" description="Disordered" evidence="5">
    <location>
        <begin position="114"/>
        <end position="133"/>
    </location>
</feature>
<name>A0ABD1Y4K9_9MARC</name>
<dbReference type="PROSITE" id="PS50090">
    <property type="entry name" value="MYB_LIKE"/>
    <property type="match status" value="1"/>
</dbReference>
<comment type="caution">
    <text evidence="7">The sequence shown here is derived from an EMBL/GenBank/DDBJ whole genome shotgun (WGS) entry which is preliminary data.</text>
</comment>
<keyword evidence="3" id="KW-0238">DNA-binding</keyword>
<feature type="domain" description="Myb-like" evidence="6">
    <location>
        <begin position="9"/>
        <end position="44"/>
    </location>
</feature>
<reference evidence="7 8" key="1">
    <citation type="submission" date="2024-09" db="EMBL/GenBank/DDBJ databases">
        <title>Chromosome-scale assembly of Riccia fluitans.</title>
        <authorList>
            <person name="Paukszto L."/>
            <person name="Sawicki J."/>
            <person name="Karawczyk K."/>
            <person name="Piernik-Szablinska J."/>
            <person name="Szczecinska M."/>
            <person name="Mazdziarz M."/>
        </authorList>
    </citation>
    <scope>NUCLEOTIDE SEQUENCE [LARGE SCALE GENOMIC DNA]</scope>
    <source>
        <strain evidence="7">Rf_01</strain>
        <tissue evidence="7">Aerial parts of the thallus</tissue>
    </source>
</reference>
<dbReference type="SUPFAM" id="SSF46689">
    <property type="entry name" value="Homeodomain-like"/>
    <property type="match status" value="1"/>
</dbReference>
<evidence type="ECO:0000313" key="8">
    <source>
        <dbReference type="Proteomes" id="UP001605036"/>
    </source>
</evidence>
<keyword evidence="2" id="KW-0805">Transcription regulation</keyword>
<proteinExistence type="predicted"/>
<dbReference type="GO" id="GO:0003677">
    <property type="term" value="F:DNA binding"/>
    <property type="evidence" value="ECO:0007669"/>
    <property type="project" value="UniProtKB-KW"/>
</dbReference>
<evidence type="ECO:0000256" key="4">
    <source>
        <dbReference type="ARBA" id="ARBA00023163"/>
    </source>
</evidence>
<keyword evidence="4" id="KW-0804">Transcription</keyword>
<evidence type="ECO:0000259" key="6">
    <source>
        <dbReference type="PROSITE" id="PS50090"/>
    </source>
</evidence>
<dbReference type="PANTHER" id="PTHR48000">
    <property type="entry name" value="OS09G0431300 PROTEIN"/>
    <property type="match status" value="1"/>
</dbReference>
<organism evidence="7 8">
    <name type="scientific">Riccia fluitans</name>
    <dbReference type="NCBI Taxonomy" id="41844"/>
    <lineage>
        <taxon>Eukaryota</taxon>
        <taxon>Viridiplantae</taxon>
        <taxon>Streptophyta</taxon>
        <taxon>Embryophyta</taxon>
        <taxon>Marchantiophyta</taxon>
        <taxon>Marchantiopsida</taxon>
        <taxon>Marchantiidae</taxon>
        <taxon>Marchantiales</taxon>
        <taxon>Ricciaceae</taxon>
        <taxon>Riccia</taxon>
    </lineage>
</organism>
<dbReference type="EMBL" id="JBHFFA010000006">
    <property type="protein sequence ID" value="KAL2621696.1"/>
    <property type="molecule type" value="Genomic_DNA"/>
</dbReference>
<gene>
    <name evidence="7" type="ORF">R1flu_001901</name>
</gene>
<sequence>MDRSPCYDKANVNKGPWSPAEDALLKSFIEENGTGGNWITLPRKAGFHPYPQVMEDANGALSLPITLQGEFENQYQQQQQMRTGFVTDNVDETFRNRLLEIQNLLEGDIVAGRTTTSNSDISMDERFRNPDVQ</sequence>
<evidence type="ECO:0000256" key="5">
    <source>
        <dbReference type="SAM" id="MobiDB-lite"/>
    </source>
</evidence>
<protein>
    <recommendedName>
        <fullName evidence="6">Myb-like domain-containing protein</fullName>
    </recommendedName>
</protein>
<accession>A0ABD1Y4K9</accession>
<keyword evidence="1" id="KW-0677">Repeat</keyword>
<dbReference type="InterPro" id="IPR001005">
    <property type="entry name" value="SANT/Myb"/>
</dbReference>
<dbReference type="Proteomes" id="UP001605036">
    <property type="component" value="Unassembled WGS sequence"/>
</dbReference>
<evidence type="ECO:0000313" key="7">
    <source>
        <dbReference type="EMBL" id="KAL2621696.1"/>
    </source>
</evidence>
<feature type="compositionally biased region" description="Basic and acidic residues" evidence="5">
    <location>
        <begin position="123"/>
        <end position="133"/>
    </location>
</feature>
<dbReference type="InterPro" id="IPR009057">
    <property type="entry name" value="Homeodomain-like_sf"/>
</dbReference>
<keyword evidence="8" id="KW-1185">Reference proteome</keyword>
<dbReference type="PANTHER" id="PTHR48000:SF46">
    <property type="entry name" value="TRANSCRIPTION FACTOR MYB36"/>
    <property type="match status" value="1"/>
</dbReference>